<dbReference type="GO" id="GO:0008233">
    <property type="term" value="F:peptidase activity"/>
    <property type="evidence" value="ECO:0007669"/>
    <property type="project" value="UniProtKB-KW"/>
</dbReference>
<dbReference type="RefSeq" id="WP_150900791.1">
    <property type="nucleotide sequence ID" value="NZ_WAAU01000029.1"/>
</dbReference>
<dbReference type="GO" id="GO:0006508">
    <property type="term" value="P:proteolysis"/>
    <property type="evidence" value="ECO:0007669"/>
    <property type="project" value="UniProtKB-KW"/>
</dbReference>
<organism evidence="1 2">
    <name type="scientific">Tenacibaculum aiptasiae</name>
    <dbReference type="NCBI Taxonomy" id="426481"/>
    <lineage>
        <taxon>Bacteria</taxon>
        <taxon>Pseudomonadati</taxon>
        <taxon>Bacteroidota</taxon>
        <taxon>Flavobacteriia</taxon>
        <taxon>Flavobacteriales</taxon>
        <taxon>Flavobacteriaceae</taxon>
        <taxon>Tenacibaculum</taxon>
    </lineage>
</organism>
<dbReference type="Proteomes" id="UP000467305">
    <property type="component" value="Unassembled WGS sequence"/>
</dbReference>
<dbReference type="InterPro" id="IPR034122">
    <property type="entry name" value="Retropepsin-like_bacterial"/>
</dbReference>
<dbReference type="EMBL" id="WAAU01000029">
    <property type="protein sequence ID" value="KAB1154157.1"/>
    <property type="molecule type" value="Genomic_DNA"/>
</dbReference>
<dbReference type="PROSITE" id="PS51257">
    <property type="entry name" value="PROKAR_LIPOPROTEIN"/>
    <property type="match status" value="1"/>
</dbReference>
<dbReference type="Gene3D" id="2.40.70.10">
    <property type="entry name" value="Acid Proteases"/>
    <property type="match status" value="1"/>
</dbReference>
<dbReference type="SUPFAM" id="SSF50630">
    <property type="entry name" value="Acid proteases"/>
    <property type="match status" value="1"/>
</dbReference>
<evidence type="ECO:0000313" key="2">
    <source>
        <dbReference type="Proteomes" id="UP000467305"/>
    </source>
</evidence>
<gene>
    <name evidence="1" type="ORF">F7018_14355</name>
</gene>
<dbReference type="InterPro" id="IPR021109">
    <property type="entry name" value="Peptidase_aspartic_dom_sf"/>
</dbReference>
<accession>A0A7J5A9E4</accession>
<reference evidence="1 2" key="1">
    <citation type="submission" date="2019-09" db="EMBL/GenBank/DDBJ databases">
        <authorList>
            <person name="Cao W.R."/>
        </authorList>
    </citation>
    <scope>NUCLEOTIDE SEQUENCE [LARGE SCALE GENOMIC DNA]</scope>
    <source>
        <strain evidence="2">a4</strain>
    </source>
</reference>
<dbReference type="AlphaFoldDB" id="A0A7J5A9E4"/>
<comment type="caution">
    <text evidence="1">The sequence shown here is derived from an EMBL/GenBank/DDBJ whole genome shotgun (WGS) entry which is preliminary data.</text>
</comment>
<keyword evidence="1" id="KW-0645">Protease</keyword>
<name>A0A7J5A9E4_9FLAO</name>
<sequence>MKKIIKINLLLIVVFLCACKPSSKKEKSVVSQKFNLESYLIKDEYVKLELKKMSSGHLHIYGKLNGIKGNFILDTGAGATVIDKKNQEKFHMQAIESDDEGTGAGGTGLQMLASEKNNLKIGELELKELGLTLMSLDHVNNAFVSMGLEEIDGVIGADILTNKKAIIDYSNLILYLKK</sequence>
<evidence type="ECO:0000313" key="1">
    <source>
        <dbReference type="EMBL" id="KAB1154157.1"/>
    </source>
</evidence>
<keyword evidence="2" id="KW-1185">Reference proteome</keyword>
<dbReference type="OrthoDB" id="7433208at2"/>
<keyword evidence="1" id="KW-0378">Hydrolase</keyword>
<proteinExistence type="predicted"/>
<protein>
    <submittedName>
        <fullName evidence="1">Acid protease</fullName>
    </submittedName>
</protein>
<dbReference type="Pfam" id="PF13650">
    <property type="entry name" value="Asp_protease_2"/>
    <property type="match status" value="1"/>
</dbReference>
<dbReference type="CDD" id="cd05483">
    <property type="entry name" value="retropepsin_like_bacteria"/>
    <property type="match status" value="1"/>
</dbReference>